<organism evidence="2 3">
    <name type="scientific">Bionectria ochroleuca</name>
    <name type="common">Gliocladium roseum</name>
    <dbReference type="NCBI Taxonomy" id="29856"/>
    <lineage>
        <taxon>Eukaryota</taxon>
        <taxon>Fungi</taxon>
        <taxon>Dikarya</taxon>
        <taxon>Ascomycota</taxon>
        <taxon>Pezizomycotina</taxon>
        <taxon>Sordariomycetes</taxon>
        <taxon>Hypocreomycetidae</taxon>
        <taxon>Hypocreales</taxon>
        <taxon>Bionectriaceae</taxon>
        <taxon>Clonostachys</taxon>
    </lineage>
</organism>
<feature type="region of interest" description="Disordered" evidence="1">
    <location>
        <begin position="16"/>
        <end position="81"/>
    </location>
</feature>
<evidence type="ECO:0008006" key="4">
    <source>
        <dbReference type="Google" id="ProtNLM"/>
    </source>
</evidence>
<accession>A0ABY6UNH2</accession>
<dbReference type="EMBL" id="CABFNS010000851">
    <property type="protein sequence ID" value="VUC32874.1"/>
    <property type="molecule type" value="Genomic_DNA"/>
</dbReference>
<dbReference type="Proteomes" id="UP000766486">
    <property type="component" value="Unassembled WGS sequence"/>
</dbReference>
<gene>
    <name evidence="2" type="ORF">CLO192961_LOCUS329122</name>
</gene>
<reference evidence="2 3" key="1">
    <citation type="submission" date="2019-06" db="EMBL/GenBank/DDBJ databases">
        <authorList>
            <person name="Broberg M."/>
        </authorList>
    </citation>
    <scope>NUCLEOTIDE SEQUENCE [LARGE SCALE GENOMIC DNA]</scope>
</reference>
<feature type="compositionally biased region" description="Basic residues" evidence="1">
    <location>
        <begin position="61"/>
        <end position="81"/>
    </location>
</feature>
<proteinExistence type="predicted"/>
<comment type="caution">
    <text evidence="2">The sequence shown here is derived from an EMBL/GenBank/DDBJ whole genome shotgun (WGS) entry which is preliminary data.</text>
</comment>
<feature type="compositionally biased region" description="Basic and acidic residues" evidence="1">
    <location>
        <begin position="38"/>
        <end position="54"/>
    </location>
</feature>
<keyword evidence="3" id="KW-1185">Reference proteome</keyword>
<evidence type="ECO:0000313" key="2">
    <source>
        <dbReference type="EMBL" id="VUC32874.1"/>
    </source>
</evidence>
<sequence length="81" mass="9321">MVTVEVVIPVALSSSFDEVAKPDTLTKTAETEQWNAQDRQKENRRNRQAQDKKMKAPPVRAVRKRGRESHRVKIHRSATEP</sequence>
<protein>
    <recommendedName>
        <fullName evidence="4">BZIP domain-containing protein</fullName>
    </recommendedName>
</protein>
<evidence type="ECO:0000256" key="1">
    <source>
        <dbReference type="SAM" id="MobiDB-lite"/>
    </source>
</evidence>
<feature type="compositionally biased region" description="Polar residues" evidence="1">
    <location>
        <begin position="25"/>
        <end position="37"/>
    </location>
</feature>
<name>A0ABY6UNH2_BIOOC</name>
<evidence type="ECO:0000313" key="3">
    <source>
        <dbReference type="Proteomes" id="UP000766486"/>
    </source>
</evidence>